<organism evidence="2 3">
    <name type="scientific">Oryza meyeriana var. granulata</name>
    <dbReference type="NCBI Taxonomy" id="110450"/>
    <lineage>
        <taxon>Eukaryota</taxon>
        <taxon>Viridiplantae</taxon>
        <taxon>Streptophyta</taxon>
        <taxon>Embryophyta</taxon>
        <taxon>Tracheophyta</taxon>
        <taxon>Spermatophyta</taxon>
        <taxon>Magnoliopsida</taxon>
        <taxon>Liliopsida</taxon>
        <taxon>Poales</taxon>
        <taxon>Poaceae</taxon>
        <taxon>BOP clade</taxon>
        <taxon>Oryzoideae</taxon>
        <taxon>Oryzeae</taxon>
        <taxon>Oryzinae</taxon>
        <taxon>Oryza</taxon>
        <taxon>Oryza meyeriana</taxon>
    </lineage>
</organism>
<name>A0A6G1ERF5_9ORYZ</name>
<evidence type="ECO:0000313" key="3">
    <source>
        <dbReference type="Proteomes" id="UP000479710"/>
    </source>
</evidence>
<feature type="compositionally biased region" description="Basic and acidic residues" evidence="1">
    <location>
        <begin position="105"/>
        <end position="123"/>
    </location>
</feature>
<proteinExistence type="predicted"/>
<evidence type="ECO:0000313" key="2">
    <source>
        <dbReference type="EMBL" id="KAF0927238.1"/>
    </source>
</evidence>
<accession>A0A6G1ERF5</accession>
<comment type="caution">
    <text evidence="2">The sequence shown here is derived from an EMBL/GenBank/DDBJ whole genome shotgun (WGS) entry which is preliminary data.</text>
</comment>
<dbReference type="EMBL" id="SPHZ02000003">
    <property type="protein sequence ID" value="KAF0927238.1"/>
    <property type="molecule type" value="Genomic_DNA"/>
</dbReference>
<sequence length="162" mass="17360">MVALVTRRKRSAVWLLEAPVKYSEEASDKTVSGSNCEASAACAVHGGEAVLSTPSVVGNGDAAPRETKSSTLSDRPRRVRARKAVMAAAEVVAGGNVVDDDVDSDTVKKEFESERQRKEEFKRERLRKGKLVVEDQSPTSTSGDEPDLSPGEKLMGDAIRSG</sequence>
<keyword evidence="3" id="KW-1185">Reference proteome</keyword>
<evidence type="ECO:0000256" key="1">
    <source>
        <dbReference type="SAM" id="MobiDB-lite"/>
    </source>
</evidence>
<gene>
    <name evidence="2" type="ORF">E2562_031181</name>
</gene>
<feature type="region of interest" description="Disordered" evidence="1">
    <location>
        <begin position="98"/>
        <end position="162"/>
    </location>
</feature>
<protein>
    <submittedName>
        <fullName evidence="2">Uncharacterized protein</fullName>
    </submittedName>
</protein>
<dbReference type="Proteomes" id="UP000479710">
    <property type="component" value="Unassembled WGS sequence"/>
</dbReference>
<dbReference type="AlphaFoldDB" id="A0A6G1ERF5"/>
<feature type="region of interest" description="Disordered" evidence="1">
    <location>
        <begin position="51"/>
        <end position="79"/>
    </location>
</feature>
<reference evidence="2 3" key="1">
    <citation type="submission" date="2019-11" db="EMBL/GenBank/DDBJ databases">
        <title>Whole genome sequence of Oryza granulata.</title>
        <authorList>
            <person name="Li W."/>
        </authorList>
    </citation>
    <scope>NUCLEOTIDE SEQUENCE [LARGE SCALE GENOMIC DNA]</scope>
    <source>
        <strain evidence="3">cv. Menghai</strain>
        <tissue evidence="2">Leaf</tissue>
    </source>
</reference>